<gene>
    <name evidence="4" type="primary">2ODD33</name>
    <name evidence="4" type="ORF">SNAT2548_LOCUS32310</name>
</gene>
<accession>A0A812UFG1</accession>
<reference evidence="4" key="1">
    <citation type="submission" date="2021-02" db="EMBL/GenBank/DDBJ databases">
        <authorList>
            <person name="Dougan E. K."/>
            <person name="Rhodes N."/>
            <person name="Thang M."/>
            <person name="Chan C."/>
        </authorList>
    </citation>
    <scope>NUCLEOTIDE SEQUENCE</scope>
</reference>
<dbReference type="EMBL" id="CAJNDS010002704">
    <property type="protein sequence ID" value="CAE7568681.1"/>
    <property type="molecule type" value="Genomic_DNA"/>
</dbReference>
<evidence type="ECO:0000313" key="5">
    <source>
        <dbReference type="Proteomes" id="UP000604046"/>
    </source>
</evidence>
<keyword evidence="1" id="KW-0560">Oxidoreductase</keyword>
<dbReference type="GO" id="GO:0016491">
    <property type="term" value="F:oxidoreductase activity"/>
    <property type="evidence" value="ECO:0007669"/>
    <property type="project" value="UniProtKB-KW"/>
</dbReference>
<protein>
    <submittedName>
        <fullName evidence="4">2ODD33 protein</fullName>
    </submittedName>
</protein>
<evidence type="ECO:0000256" key="2">
    <source>
        <dbReference type="SAM" id="MobiDB-lite"/>
    </source>
</evidence>
<dbReference type="InterPro" id="IPR044861">
    <property type="entry name" value="IPNS-like_FE2OG_OXY"/>
</dbReference>
<dbReference type="AlphaFoldDB" id="A0A812UFG1"/>
<dbReference type="GO" id="GO:0046872">
    <property type="term" value="F:metal ion binding"/>
    <property type="evidence" value="ECO:0007669"/>
    <property type="project" value="UniProtKB-KW"/>
</dbReference>
<evidence type="ECO:0000256" key="1">
    <source>
        <dbReference type="RuleBase" id="RU003682"/>
    </source>
</evidence>
<feature type="region of interest" description="Disordered" evidence="2">
    <location>
        <begin position="194"/>
        <end position="215"/>
    </location>
</feature>
<dbReference type="PROSITE" id="PS51471">
    <property type="entry name" value="FE2OG_OXY"/>
    <property type="match status" value="1"/>
</dbReference>
<dbReference type="Pfam" id="PF03171">
    <property type="entry name" value="2OG-FeII_Oxy"/>
    <property type="match status" value="1"/>
</dbReference>
<dbReference type="SUPFAM" id="SSF51197">
    <property type="entry name" value="Clavaminate synthase-like"/>
    <property type="match status" value="1"/>
</dbReference>
<dbReference type="Proteomes" id="UP000604046">
    <property type="component" value="Unassembled WGS sequence"/>
</dbReference>
<dbReference type="InterPro" id="IPR027443">
    <property type="entry name" value="IPNS-like_sf"/>
</dbReference>
<name>A0A812UFG1_9DINO</name>
<keyword evidence="1" id="KW-0408">Iron</keyword>
<keyword evidence="1" id="KW-0479">Metal-binding</keyword>
<feature type="domain" description="Fe2OG dioxygenase" evidence="3">
    <location>
        <begin position="54"/>
        <end position="154"/>
    </location>
</feature>
<proteinExistence type="inferred from homology"/>
<dbReference type="OrthoDB" id="288590at2759"/>
<sequence length="215" mass="23843">MADEGVPEPLPAFYCKLRSFHSALLQLSRELLRGLSLALDLPADHFESHAFRKPIAKVLLACYPPAGEGDQSCGAHTDCGFLTLVCQDRLEAQGLQVQKPDGSWLSVKTDRYTPVANLGDLAQRWTNDVFRSSVHRVLNASAAPRWSAIFFNNMDEDAEVECLATCVDRERPSKYRKTTCGEYVAAKMQEMRSHLSKEQGTDLAEIAETTGLRPA</sequence>
<evidence type="ECO:0000259" key="3">
    <source>
        <dbReference type="PROSITE" id="PS51471"/>
    </source>
</evidence>
<keyword evidence="5" id="KW-1185">Reference proteome</keyword>
<dbReference type="Gene3D" id="2.60.120.330">
    <property type="entry name" value="B-lactam Antibiotic, Isopenicillin N Synthase, Chain"/>
    <property type="match status" value="1"/>
</dbReference>
<dbReference type="InterPro" id="IPR005123">
    <property type="entry name" value="Oxoglu/Fe-dep_dioxygenase_dom"/>
</dbReference>
<organism evidence="4 5">
    <name type="scientific">Symbiodinium natans</name>
    <dbReference type="NCBI Taxonomy" id="878477"/>
    <lineage>
        <taxon>Eukaryota</taxon>
        <taxon>Sar</taxon>
        <taxon>Alveolata</taxon>
        <taxon>Dinophyceae</taxon>
        <taxon>Suessiales</taxon>
        <taxon>Symbiodiniaceae</taxon>
        <taxon>Symbiodinium</taxon>
    </lineage>
</organism>
<comment type="caution">
    <text evidence="4">The sequence shown here is derived from an EMBL/GenBank/DDBJ whole genome shotgun (WGS) entry which is preliminary data.</text>
</comment>
<comment type="similarity">
    <text evidence="1">Belongs to the iron/ascorbate-dependent oxidoreductase family.</text>
</comment>
<dbReference type="PANTHER" id="PTHR47990">
    <property type="entry name" value="2-OXOGLUTARATE (2OG) AND FE(II)-DEPENDENT OXYGENASE SUPERFAMILY PROTEIN-RELATED"/>
    <property type="match status" value="1"/>
</dbReference>
<evidence type="ECO:0000313" key="4">
    <source>
        <dbReference type="EMBL" id="CAE7568681.1"/>
    </source>
</evidence>
<dbReference type="InterPro" id="IPR050231">
    <property type="entry name" value="Iron_ascorbate_oxido_reductase"/>
</dbReference>